<evidence type="ECO:0000256" key="1">
    <source>
        <dbReference type="SAM" id="Phobius"/>
    </source>
</evidence>
<keyword evidence="1" id="KW-1133">Transmembrane helix</keyword>
<dbReference type="OrthoDB" id="5193315at2"/>
<keyword evidence="1" id="KW-0472">Membrane</keyword>
<dbReference type="Proteomes" id="UP000198960">
    <property type="component" value="Unassembled WGS sequence"/>
</dbReference>
<accession>A0A1H8Q1I0</accession>
<evidence type="ECO:0000313" key="2">
    <source>
        <dbReference type="EMBL" id="SEO47784.1"/>
    </source>
</evidence>
<name>A0A1H8Q1I0_9ACTN</name>
<reference evidence="3" key="1">
    <citation type="submission" date="2016-10" db="EMBL/GenBank/DDBJ databases">
        <authorList>
            <person name="Varghese N."/>
            <person name="Submissions S."/>
        </authorList>
    </citation>
    <scope>NUCLEOTIDE SEQUENCE [LARGE SCALE GENOMIC DNA]</scope>
    <source>
        <strain evidence="3">DSM 45413</strain>
    </source>
</reference>
<feature type="transmembrane region" description="Helical" evidence="1">
    <location>
        <begin position="37"/>
        <end position="54"/>
    </location>
</feature>
<protein>
    <submittedName>
        <fullName evidence="2">Uncharacterized protein</fullName>
    </submittedName>
</protein>
<dbReference type="AlphaFoldDB" id="A0A1H8Q1I0"/>
<keyword evidence="3" id="KW-1185">Reference proteome</keyword>
<dbReference type="EMBL" id="FOEE01000001">
    <property type="protein sequence ID" value="SEO47784.1"/>
    <property type="molecule type" value="Genomic_DNA"/>
</dbReference>
<evidence type="ECO:0000313" key="3">
    <source>
        <dbReference type="Proteomes" id="UP000198960"/>
    </source>
</evidence>
<dbReference type="RefSeq" id="WP_091939705.1">
    <property type="nucleotide sequence ID" value="NZ_FOEE01000001.1"/>
</dbReference>
<sequence length="64" mass="6681">MDAIAVGKAGLQGWRAKVADGVAAPVARRAGLDDEKIRAAIGALFFVLSVVYVVQTVRQVAARS</sequence>
<keyword evidence="1" id="KW-0812">Transmembrane</keyword>
<gene>
    <name evidence="2" type="ORF">SAMN05660991_00500</name>
</gene>
<organism evidence="2 3">
    <name type="scientific">Trujillonella endophytica</name>
    <dbReference type="NCBI Taxonomy" id="673521"/>
    <lineage>
        <taxon>Bacteria</taxon>
        <taxon>Bacillati</taxon>
        <taxon>Actinomycetota</taxon>
        <taxon>Actinomycetes</taxon>
        <taxon>Geodermatophilales</taxon>
        <taxon>Geodermatophilaceae</taxon>
        <taxon>Trujillonella</taxon>
    </lineage>
</organism>
<proteinExistence type="predicted"/>